<keyword evidence="2" id="KW-1185">Reference proteome</keyword>
<reference evidence="1 2" key="1">
    <citation type="journal article" date="2010" name="J. Bacteriol.">
        <title>Genome sequence of Lentisphaera araneosa HTCC2155T, the type species of the order Lentisphaerales in the phylum Lentisphaerae.</title>
        <authorList>
            <person name="Thrash J.C."/>
            <person name="Cho J.C."/>
            <person name="Vergin K.L."/>
            <person name="Morris R.M."/>
            <person name="Giovannoni S.J."/>
        </authorList>
    </citation>
    <scope>NUCLEOTIDE SEQUENCE [LARGE SCALE GENOMIC DNA]</scope>
    <source>
        <strain evidence="1 2">HTCC2155</strain>
    </source>
</reference>
<dbReference type="RefSeq" id="WP_007280246.1">
    <property type="nucleotide sequence ID" value="NZ_ABCK01000021.1"/>
</dbReference>
<accession>A6DQX3</accession>
<dbReference type="SUPFAM" id="SSF101898">
    <property type="entry name" value="NHL repeat"/>
    <property type="match status" value="1"/>
</dbReference>
<dbReference type="Proteomes" id="UP000004947">
    <property type="component" value="Unassembled WGS sequence"/>
</dbReference>
<comment type="caution">
    <text evidence="1">The sequence shown here is derived from an EMBL/GenBank/DDBJ whole genome shotgun (WGS) entry which is preliminary data.</text>
</comment>
<dbReference type="InterPro" id="IPR015943">
    <property type="entry name" value="WD40/YVTN_repeat-like_dom_sf"/>
</dbReference>
<dbReference type="Gene3D" id="2.130.10.10">
    <property type="entry name" value="YVTN repeat-like/Quinoprotein amine dehydrogenase"/>
    <property type="match status" value="1"/>
</dbReference>
<proteinExistence type="predicted"/>
<dbReference type="AlphaFoldDB" id="A6DQX3"/>
<organism evidence="1 2">
    <name type="scientific">Lentisphaera araneosa HTCC2155</name>
    <dbReference type="NCBI Taxonomy" id="313628"/>
    <lineage>
        <taxon>Bacteria</taxon>
        <taxon>Pseudomonadati</taxon>
        <taxon>Lentisphaerota</taxon>
        <taxon>Lentisphaeria</taxon>
        <taxon>Lentisphaerales</taxon>
        <taxon>Lentisphaeraceae</taxon>
        <taxon>Lentisphaera</taxon>
    </lineage>
</organism>
<evidence type="ECO:0000313" key="2">
    <source>
        <dbReference type="Proteomes" id="UP000004947"/>
    </source>
</evidence>
<dbReference type="STRING" id="313628.LNTAR_19537"/>
<sequence>MKYFMIIIIFLTNFVIATELEFIDSNGSKVDKDLIPDLLVTEYVKDKCKLVSEGRVQRSWSSYGRCQEVWQTEDYTIVCGSLGIWKYDSSNTRKIFFEPKMRPLEIHSCQPLDDGGLLVAANKTLLELSSEGKIRKLIKIPYLRSQKRLQMKTARKLDDGGYIISGAAQNKVYMLNKKGMVTRIIDLYKLLTPGKVRKIHAVKLLSNGHVLMSTANSGSLIEIDQNDKIVWSLSSDDVPALGLEFVGGFEIKGNGNVIVAAYNSAYPIFEIDRDKNIIWKLRRNKDQGIDRPTSLSLIDENMSQGLVSN</sequence>
<dbReference type="eggNOG" id="COG1520">
    <property type="taxonomic scope" value="Bacteria"/>
</dbReference>
<protein>
    <submittedName>
        <fullName evidence="1">Uncharacterized protein</fullName>
    </submittedName>
</protein>
<gene>
    <name evidence="1" type="ORF">LNTAR_19537</name>
</gene>
<evidence type="ECO:0000313" key="1">
    <source>
        <dbReference type="EMBL" id="EDM26023.1"/>
    </source>
</evidence>
<dbReference type="EMBL" id="ABCK01000021">
    <property type="protein sequence ID" value="EDM26023.1"/>
    <property type="molecule type" value="Genomic_DNA"/>
</dbReference>
<dbReference type="OrthoDB" id="9769838at2"/>
<name>A6DQX3_9BACT</name>